<dbReference type="Proteomes" id="UP000320806">
    <property type="component" value="Unassembled WGS sequence"/>
</dbReference>
<keyword evidence="2" id="KW-0815">Transposition</keyword>
<evidence type="ECO:0000313" key="8">
    <source>
        <dbReference type="EMBL" id="TQJ14528.1"/>
    </source>
</evidence>
<dbReference type="GO" id="GO:0032196">
    <property type="term" value="P:transposition"/>
    <property type="evidence" value="ECO:0007669"/>
    <property type="project" value="UniProtKB-KW"/>
</dbReference>
<dbReference type="Pfam" id="PF01385">
    <property type="entry name" value="OrfB_IS605"/>
    <property type="match status" value="1"/>
</dbReference>
<gene>
    <name evidence="8" type="ORF">FB459_1995</name>
</gene>
<dbReference type="AlphaFoldDB" id="A0A542EGS5"/>
<feature type="region of interest" description="Disordered" evidence="5">
    <location>
        <begin position="387"/>
        <end position="417"/>
    </location>
</feature>
<dbReference type="RefSeq" id="WP_141928328.1">
    <property type="nucleotide sequence ID" value="NZ_BAABCI010000003.1"/>
</dbReference>
<evidence type="ECO:0000256" key="5">
    <source>
        <dbReference type="SAM" id="MobiDB-lite"/>
    </source>
</evidence>
<evidence type="ECO:0000256" key="1">
    <source>
        <dbReference type="ARBA" id="ARBA00008761"/>
    </source>
</evidence>
<sequence length="417" mass="45844">MSIRQRMYPSPVEAEAMMLHCAQARYVWNLALEQWNLYRPDKASRGVQVPNNAVRMKQLTEARSEFGWLRAGSSVVHQGALRDFDRAVHGFFGGHKQRPTWRKASDSRQGFVIRDLTIHRISRRKATVLVPKVGPVTVITTRPWPEVQAATSARVTFHNGQWHIALTTPPAPPIVTGTGAVVGIDRGVSNTIATSDGGFEHIPGFTRGEQARFVALQRQLSRQHPGSNRRQVTKNKLARMRQRLTDRRTNWVETTTTQVARAYDLVVLERLNTVGMTKRPSPKPDPDNDGSFLSNGARAKSALNKAILASCWGTFATRLGHKLPEGHLVFVDPRNTSRACPCGHVAAQSRKSQAVFVCVECGWSGHADTNAAGNILGRGLATVGVGTQPEDIRGLGRNRGTPTTASTARGRRRSVAP</sequence>
<keyword evidence="4" id="KW-0233">DNA recombination</keyword>
<dbReference type="InterPro" id="IPR010095">
    <property type="entry name" value="Cas12f1-like_TNB"/>
</dbReference>
<accession>A0A542EGS5</accession>
<evidence type="ECO:0000256" key="3">
    <source>
        <dbReference type="ARBA" id="ARBA00023125"/>
    </source>
</evidence>
<evidence type="ECO:0000259" key="6">
    <source>
        <dbReference type="Pfam" id="PF01385"/>
    </source>
</evidence>
<comment type="caution">
    <text evidence="8">The sequence shown here is derived from an EMBL/GenBank/DDBJ whole genome shotgun (WGS) entry which is preliminary data.</text>
</comment>
<protein>
    <submittedName>
        <fullName evidence="8">Putative transposase</fullName>
    </submittedName>
</protein>
<dbReference type="GO" id="GO:0003677">
    <property type="term" value="F:DNA binding"/>
    <property type="evidence" value="ECO:0007669"/>
    <property type="project" value="UniProtKB-KW"/>
</dbReference>
<keyword evidence="3" id="KW-0238">DNA-binding</keyword>
<keyword evidence="9" id="KW-1185">Reference proteome</keyword>
<dbReference type="Pfam" id="PF07282">
    <property type="entry name" value="Cas12f1-like_TNB"/>
    <property type="match status" value="1"/>
</dbReference>
<dbReference type="NCBIfam" id="NF040570">
    <property type="entry name" value="guided_TnpB"/>
    <property type="match status" value="1"/>
</dbReference>
<feature type="domain" description="Probable transposase IS891/IS1136/IS1341" evidence="6">
    <location>
        <begin position="175"/>
        <end position="278"/>
    </location>
</feature>
<feature type="region of interest" description="Disordered" evidence="5">
    <location>
        <begin position="276"/>
        <end position="295"/>
    </location>
</feature>
<feature type="domain" description="Cas12f1-like TNB" evidence="7">
    <location>
        <begin position="312"/>
        <end position="375"/>
    </location>
</feature>
<feature type="compositionally biased region" description="Low complexity" evidence="5">
    <location>
        <begin position="399"/>
        <end position="408"/>
    </location>
</feature>
<dbReference type="GO" id="GO:0006310">
    <property type="term" value="P:DNA recombination"/>
    <property type="evidence" value="ECO:0007669"/>
    <property type="project" value="UniProtKB-KW"/>
</dbReference>
<organism evidence="8 9">
    <name type="scientific">Yimella lutea</name>
    <dbReference type="NCBI Taxonomy" id="587872"/>
    <lineage>
        <taxon>Bacteria</taxon>
        <taxon>Bacillati</taxon>
        <taxon>Actinomycetota</taxon>
        <taxon>Actinomycetes</taxon>
        <taxon>Micrococcales</taxon>
        <taxon>Dermacoccaceae</taxon>
        <taxon>Yimella</taxon>
    </lineage>
</organism>
<proteinExistence type="inferred from homology"/>
<evidence type="ECO:0000256" key="4">
    <source>
        <dbReference type="ARBA" id="ARBA00023172"/>
    </source>
</evidence>
<name>A0A542EGS5_9MICO</name>
<comment type="similarity">
    <text evidence="1">In the C-terminal section; belongs to the transposase 35 family.</text>
</comment>
<dbReference type="InterPro" id="IPR001959">
    <property type="entry name" value="Transposase"/>
</dbReference>
<dbReference type="OrthoDB" id="6230307at2"/>
<evidence type="ECO:0000259" key="7">
    <source>
        <dbReference type="Pfam" id="PF07282"/>
    </source>
</evidence>
<evidence type="ECO:0000313" key="9">
    <source>
        <dbReference type="Proteomes" id="UP000320806"/>
    </source>
</evidence>
<dbReference type="EMBL" id="VFMO01000001">
    <property type="protein sequence ID" value="TQJ14528.1"/>
    <property type="molecule type" value="Genomic_DNA"/>
</dbReference>
<evidence type="ECO:0000256" key="2">
    <source>
        <dbReference type="ARBA" id="ARBA00022578"/>
    </source>
</evidence>
<reference evidence="8 9" key="1">
    <citation type="submission" date="2019-06" db="EMBL/GenBank/DDBJ databases">
        <title>Sequencing the genomes of 1000 actinobacteria strains.</title>
        <authorList>
            <person name="Klenk H.-P."/>
        </authorList>
    </citation>
    <scope>NUCLEOTIDE SEQUENCE [LARGE SCALE GENOMIC DNA]</scope>
    <source>
        <strain evidence="8 9">DSM 19828</strain>
    </source>
</reference>